<proteinExistence type="predicted"/>
<protein>
    <submittedName>
        <fullName evidence="1">Uncharacterized protein</fullName>
    </submittedName>
</protein>
<name>A0ACC0KWL4_CHOFU</name>
<keyword evidence="2" id="KW-1185">Reference proteome</keyword>
<dbReference type="Proteomes" id="UP001064048">
    <property type="component" value="Chromosome 15"/>
</dbReference>
<organism evidence="1 2">
    <name type="scientific">Choristoneura fumiferana</name>
    <name type="common">Spruce budworm moth</name>
    <name type="synonym">Archips fumiferana</name>
    <dbReference type="NCBI Taxonomy" id="7141"/>
    <lineage>
        <taxon>Eukaryota</taxon>
        <taxon>Metazoa</taxon>
        <taxon>Ecdysozoa</taxon>
        <taxon>Arthropoda</taxon>
        <taxon>Hexapoda</taxon>
        <taxon>Insecta</taxon>
        <taxon>Pterygota</taxon>
        <taxon>Neoptera</taxon>
        <taxon>Endopterygota</taxon>
        <taxon>Lepidoptera</taxon>
        <taxon>Glossata</taxon>
        <taxon>Ditrysia</taxon>
        <taxon>Tortricoidea</taxon>
        <taxon>Tortricidae</taxon>
        <taxon>Tortricinae</taxon>
        <taxon>Choristoneura</taxon>
    </lineage>
</organism>
<reference evidence="1 2" key="1">
    <citation type="journal article" date="2022" name="Genome Biol. Evol.">
        <title>The Spruce Budworm Genome: Reconstructing the Evolutionary History of Antifreeze Proteins.</title>
        <authorList>
            <person name="Beliveau C."/>
            <person name="Gagne P."/>
            <person name="Picq S."/>
            <person name="Vernygora O."/>
            <person name="Keeling C.I."/>
            <person name="Pinkney K."/>
            <person name="Doucet D."/>
            <person name="Wen F."/>
            <person name="Johnston J.S."/>
            <person name="Maaroufi H."/>
            <person name="Boyle B."/>
            <person name="Laroche J."/>
            <person name="Dewar K."/>
            <person name="Juretic N."/>
            <person name="Blackburn G."/>
            <person name="Nisole A."/>
            <person name="Brunet B."/>
            <person name="Brandao M."/>
            <person name="Lumley L."/>
            <person name="Duan J."/>
            <person name="Quan G."/>
            <person name="Lucarotti C.J."/>
            <person name="Roe A.D."/>
            <person name="Sperling F.A.H."/>
            <person name="Levesque R.C."/>
            <person name="Cusson M."/>
        </authorList>
    </citation>
    <scope>NUCLEOTIDE SEQUENCE [LARGE SCALE GENOMIC DNA]</scope>
    <source>
        <strain evidence="1">Glfc:IPQL:Cfum</strain>
    </source>
</reference>
<gene>
    <name evidence="1" type="ORF">MSG28_009046</name>
</gene>
<accession>A0ACC0KWL4</accession>
<dbReference type="EMBL" id="CM046115">
    <property type="protein sequence ID" value="KAI8440693.1"/>
    <property type="molecule type" value="Genomic_DNA"/>
</dbReference>
<comment type="caution">
    <text evidence="1">The sequence shown here is derived from an EMBL/GenBank/DDBJ whole genome shotgun (WGS) entry which is preliminary data.</text>
</comment>
<evidence type="ECO:0000313" key="1">
    <source>
        <dbReference type="EMBL" id="KAI8440693.1"/>
    </source>
</evidence>
<evidence type="ECO:0000313" key="2">
    <source>
        <dbReference type="Proteomes" id="UP001064048"/>
    </source>
</evidence>
<sequence>MPRKPCYWTRKLELDLVEFVREREFIWKAFGNTNHHIQQKYKAYAEFAAILGRGFTDYKDNSSVQVKVEFQSDLEETDLQIRQRGQRTDRPRRRAIASKPKKTKNRCKKVLDELLIAMRPLATNGSTETNNYWFFSRHVTERLNCMSEENAAAARNEIMRLLDMVELT</sequence>